<protein>
    <recommendedName>
        <fullName evidence="9">Large-conductance mechanosensitive channel</fullName>
    </recommendedName>
</protein>
<reference evidence="10 11" key="1">
    <citation type="submission" date="2012-09" db="EMBL/GenBank/DDBJ databases">
        <title>The Genome Sequence of Actinobaculum massiliae ACS-171-V-COL2.</title>
        <authorList>
            <consortium name="The Broad Institute Genome Sequencing Platform"/>
            <person name="Earl A."/>
            <person name="Ward D."/>
            <person name="Feldgarden M."/>
            <person name="Gevers D."/>
            <person name="Saerens B."/>
            <person name="Vaneechoutte M."/>
            <person name="Walker B."/>
            <person name="Young S.K."/>
            <person name="Zeng Q."/>
            <person name="Gargeya S."/>
            <person name="Fitzgerald M."/>
            <person name="Haas B."/>
            <person name="Abouelleil A."/>
            <person name="Alvarado L."/>
            <person name="Arachchi H.M."/>
            <person name="Berlin A."/>
            <person name="Chapman S.B."/>
            <person name="Goldberg J."/>
            <person name="Griggs A."/>
            <person name="Gujja S."/>
            <person name="Hansen M."/>
            <person name="Howarth C."/>
            <person name="Imamovic A."/>
            <person name="Larimer J."/>
            <person name="McCowen C."/>
            <person name="Montmayeur A."/>
            <person name="Murphy C."/>
            <person name="Neiman D."/>
            <person name="Pearson M."/>
            <person name="Priest M."/>
            <person name="Roberts A."/>
            <person name="Saif S."/>
            <person name="Shea T."/>
            <person name="Sisk P."/>
            <person name="Sykes S."/>
            <person name="Wortman J."/>
            <person name="Nusbaum C."/>
            <person name="Birren B."/>
        </authorList>
    </citation>
    <scope>NUCLEOTIDE SEQUENCE [LARGE SCALE GENOMIC DNA]</scope>
    <source>
        <strain evidence="11">ACS-171-V-Col2</strain>
    </source>
</reference>
<dbReference type="PATRIC" id="fig|883066.3.peg.1136"/>
<evidence type="ECO:0000256" key="1">
    <source>
        <dbReference type="ARBA" id="ARBA00004141"/>
    </source>
</evidence>
<keyword evidence="11" id="KW-1185">Reference proteome</keyword>
<comment type="caution">
    <text evidence="10">The sequence shown here is derived from an EMBL/GenBank/DDBJ whole genome shotgun (WGS) entry which is preliminary data.</text>
</comment>
<dbReference type="Gene3D" id="1.10.1200.120">
    <property type="entry name" value="Large-conductance mechanosensitive channel, MscL, domain 1"/>
    <property type="match status" value="1"/>
</dbReference>
<keyword evidence="6 9" id="KW-0406">Ion transport</keyword>
<comment type="similarity">
    <text evidence="9">Belongs to the MscL family.</text>
</comment>
<dbReference type="NCBIfam" id="TIGR00220">
    <property type="entry name" value="mscL"/>
    <property type="match status" value="1"/>
</dbReference>
<dbReference type="InterPro" id="IPR037673">
    <property type="entry name" value="MSC/AndL"/>
</dbReference>
<accession>K9EWI7</accession>
<dbReference type="EMBL" id="AGWL01000005">
    <property type="protein sequence ID" value="EKU95322.1"/>
    <property type="molecule type" value="Genomic_DNA"/>
</dbReference>
<dbReference type="PANTHER" id="PTHR30266:SF2">
    <property type="entry name" value="LARGE-CONDUCTANCE MECHANOSENSITIVE CHANNEL"/>
    <property type="match status" value="1"/>
</dbReference>
<dbReference type="STRING" id="202789.GCA_001457435_01033"/>
<evidence type="ECO:0000256" key="4">
    <source>
        <dbReference type="ARBA" id="ARBA00022692"/>
    </source>
</evidence>
<keyword evidence="5 9" id="KW-1133">Transmembrane helix</keyword>
<evidence type="ECO:0000256" key="9">
    <source>
        <dbReference type="HAMAP-Rule" id="MF_00115"/>
    </source>
</evidence>
<dbReference type="HAMAP" id="MF_00115">
    <property type="entry name" value="MscL"/>
    <property type="match status" value="1"/>
</dbReference>
<dbReference type="Pfam" id="PF01741">
    <property type="entry name" value="MscL"/>
    <property type="match status" value="1"/>
</dbReference>
<name>K9EWI7_9ACTO</name>
<evidence type="ECO:0000256" key="5">
    <source>
        <dbReference type="ARBA" id="ARBA00022989"/>
    </source>
</evidence>
<proteinExistence type="inferred from homology"/>
<dbReference type="GO" id="GO:0008381">
    <property type="term" value="F:mechanosensitive monoatomic ion channel activity"/>
    <property type="evidence" value="ECO:0007669"/>
    <property type="project" value="UniProtKB-UniRule"/>
</dbReference>
<dbReference type="eggNOG" id="COG1970">
    <property type="taxonomic scope" value="Bacteria"/>
</dbReference>
<evidence type="ECO:0000256" key="6">
    <source>
        <dbReference type="ARBA" id="ARBA00023065"/>
    </source>
</evidence>
<dbReference type="AlphaFoldDB" id="K9EWI7"/>
<dbReference type="InterPro" id="IPR036019">
    <property type="entry name" value="MscL_channel"/>
</dbReference>
<keyword evidence="7 9" id="KW-0472">Membrane</keyword>
<feature type="transmembrane region" description="Helical" evidence="9">
    <location>
        <begin position="67"/>
        <end position="88"/>
    </location>
</feature>
<dbReference type="SUPFAM" id="SSF81330">
    <property type="entry name" value="Gated mechanosensitive channel"/>
    <property type="match status" value="1"/>
</dbReference>
<sequence>MIEGFKKFIMRGNAIDLAVGVIMGAAFSAIVTSLTEDILMPLVAAIFGQPDFKGQFVLQIGQGQLQFGNFITALINFLLVAIALYFFVVMPINKLKERYAKPAAEEAADPQTVLLQEIRDELRKSNNA</sequence>
<gene>
    <name evidence="9" type="primary">mscL</name>
    <name evidence="10" type="ORF">HMPREF9233_01083</name>
</gene>
<keyword evidence="8 9" id="KW-0407">Ion channel</keyword>
<evidence type="ECO:0000256" key="8">
    <source>
        <dbReference type="ARBA" id="ARBA00023303"/>
    </source>
</evidence>
<evidence type="ECO:0000313" key="11">
    <source>
        <dbReference type="Proteomes" id="UP000009888"/>
    </source>
</evidence>
<dbReference type="HOGENOM" id="CLU_095787_1_0_11"/>
<comment type="subcellular location">
    <subcellularLocation>
        <location evidence="9">Cell membrane</location>
        <topology evidence="9">Multi-pass membrane protein</topology>
    </subcellularLocation>
    <subcellularLocation>
        <location evidence="1">Membrane</location>
        <topology evidence="1">Multi-pass membrane protein</topology>
    </subcellularLocation>
</comment>
<comment type="subunit">
    <text evidence="9">Homopentamer.</text>
</comment>
<comment type="function">
    <text evidence="9">Channel that opens in response to stretch forces in the membrane lipid bilayer. May participate in the regulation of osmotic pressure changes within the cell.</text>
</comment>
<dbReference type="PANTHER" id="PTHR30266">
    <property type="entry name" value="MECHANOSENSITIVE CHANNEL MSCL"/>
    <property type="match status" value="1"/>
</dbReference>
<dbReference type="RefSeq" id="WP_007001289.1">
    <property type="nucleotide sequence ID" value="NZ_JH992955.1"/>
</dbReference>
<evidence type="ECO:0000313" key="10">
    <source>
        <dbReference type="EMBL" id="EKU95322.1"/>
    </source>
</evidence>
<dbReference type="InterPro" id="IPR001185">
    <property type="entry name" value="MS_channel"/>
</dbReference>
<dbReference type="PRINTS" id="PR01264">
    <property type="entry name" value="MECHCHANNEL"/>
</dbReference>
<keyword evidence="3 9" id="KW-1003">Cell membrane</keyword>
<evidence type="ECO:0000256" key="7">
    <source>
        <dbReference type="ARBA" id="ARBA00023136"/>
    </source>
</evidence>
<keyword evidence="2 9" id="KW-0813">Transport</keyword>
<feature type="transmembrane region" description="Helical" evidence="9">
    <location>
        <begin position="21"/>
        <end position="47"/>
    </location>
</feature>
<dbReference type="GO" id="GO:0005886">
    <property type="term" value="C:plasma membrane"/>
    <property type="evidence" value="ECO:0007669"/>
    <property type="project" value="UniProtKB-SubCell"/>
</dbReference>
<organism evidence="10 11">
    <name type="scientific">Actinobaculum massiliense ACS-171-V-Col2</name>
    <dbReference type="NCBI Taxonomy" id="883066"/>
    <lineage>
        <taxon>Bacteria</taxon>
        <taxon>Bacillati</taxon>
        <taxon>Actinomycetota</taxon>
        <taxon>Actinomycetes</taxon>
        <taxon>Actinomycetales</taxon>
        <taxon>Actinomycetaceae</taxon>
        <taxon>Actinobaculum</taxon>
    </lineage>
</organism>
<keyword evidence="4 9" id="KW-0812">Transmembrane</keyword>
<evidence type="ECO:0000256" key="2">
    <source>
        <dbReference type="ARBA" id="ARBA00022448"/>
    </source>
</evidence>
<evidence type="ECO:0000256" key="3">
    <source>
        <dbReference type="ARBA" id="ARBA00022475"/>
    </source>
</evidence>
<dbReference type="Proteomes" id="UP000009888">
    <property type="component" value="Unassembled WGS sequence"/>
</dbReference>